<protein>
    <recommendedName>
        <fullName evidence="1">PPM-type phosphatase domain-containing protein</fullName>
    </recommendedName>
</protein>
<reference evidence="2 3" key="1">
    <citation type="journal article" date="2015" name="Proc. Natl. Acad. Sci. U.S.A.">
        <title>Expanded metabolic versatility of ubiquitous nitrite-oxidizing bacteria from the genus Nitrospira.</title>
        <authorList>
            <person name="Koch H."/>
            <person name="Lucker S."/>
            <person name="Albertsen M."/>
            <person name="Kitzinger K."/>
            <person name="Herbold C."/>
            <person name="Spieck E."/>
            <person name="Nielsen P.H."/>
            <person name="Wagner M."/>
            <person name="Daims H."/>
        </authorList>
    </citation>
    <scope>NUCLEOTIDE SEQUENCE [LARGE SCALE GENOMIC DNA]</scope>
    <source>
        <strain evidence="2 3">NSP M-1</strain>
    </source>
</reference>
<dbReference type="KEGG" id="nmv:NITMOv2_1451"/>
<evidence type="ECO:0000313" key="2">
    <source>
        <dbReference type="EMBL" id="ALA57878.1"/>
    </source>
</evidence>
<dbReference type="GO" id="GO:0004722">
    <property type="term" value="F:protein serine/threonine phosphatase activity"/>
    <property type="evidence" value="ECO:0007669"/>
    <property type="project" value="InterPro"/>
</dbReference>
<proteinExistence type="predicted"/>
<dbReference type="AlphaFoldDB" id="A0A0K2GAA2"/>
<dbReference type="CDD" id="cd00143">
    <property type="entry name" value="PP2Cc"/>
    <property type="match status" value="1"/>
</dbReference>
<dbReference type="PANTHER" id="PTHR13832">
    <property type="entry name" value="PROTEIN PHOSPHATASE 2C"/>
    <property type="match status" value="1"/>
</dbReference>
<dbReference type="Gene3D" id="3.60.40.10">
    <property type="entry name" value="PPM-type phosphatase domain"/>
    <property type="match status" value="1"/>
</dbReference>
<gene>
    <name evidence="2" type="ORF">NITMOv2_1451</name>
</gene>
<dbReference type="SMART" id="SM00332">
    <property type="entry name" value="PP2Cc"/>
    <property type="match status" value="1"/>
</dbReference>
<feature type="domain" description="PPM-type phosphatase" evidence="1">
    <location>
        <begin position="1"/>
        <end position="248"/>
    </location>
</feature>
<evidence type="ECO:0000259" key="1">
    <source>
        <dbReference type="PROSITE" id="PS51746"/>
    </source>
</evidence>
<keyword evidence="3" id="KW-1185">Reference proteome</keyword>
<dbReference type="PATRIC" id="fig|42253.5.peg.1421"/>
<dbReference type="SMART" id="SM00331">
    <property type="entry name" value="PP2C_SIG"/>
    <property type="match status" value="1"/>
</dbReference>
<evidence type="ECO:0000313" key="3">
    <source>
        <dbReference type="Proteomes" id="UP000069205"/>
    </source>
</evidence>
<dbReference type="STRING" id="42253.NITMOv2_1451"/>
<dbReference type="InterPro" id="IPR001932">
    <property type="entry name" value="PPM-type_phosphatase-like_dom"/>
</dbReference>
<dbReference type="EMBL" id="CP011801">
    <property type="protein sequence ID" value="ALA57878.1"/>
    <property type="molecule type" value="Genomic_DNA"/>
</dbReference>
<dbReference type="Proteomes" id="UP000069205">
    <property type="component" value="Chromosome"/>
</dbReference>
<dbReference type="InterPro" id="IPR036457">
    <property type="entry name" value="PPM-type-like_dom_sf"/>
</dbReference>
<dbReference type="OrthoDB" id="9801841at2"/>
<dbReference type="InterPro" id="IPR015655">
    <property type="entry name" value="PP2C"/>
</dbReference>
<dbReference type="PROSITE" id="PS51746">
    <property type="entry name" value="PPM_2"/>
    <property type="match status" value="1"/>
</dbReference>
<dbReference type="RefSeq" id="WP_053379121.1">
    <property type="nucleotide sequence ID" value="NZ_CP011801.1"/>
</dbReference>
<dbReference type="PANTHER" id="PTHR13832:SF827">
    <property type="entry name" value="PROTEIN PHOSPHATASE 1L"/>
    <property type="match status" value="1"/>
</dbReference>
<accession>A0A0K2GAA2</accession>
<sequence length="249" mass="26588">MSGWVGIGRSDIGLMRKSNQDAFLTLDHLRLWAVADGMGGHIGGDIAAQTAIAAVKARAEVFAGPVHQGHSQPAAFLADLIQQAQQAILGRAKVEPKLKGMGTTIVLLFVVTDPSPVAHVAHVGDSRAYRLRSGALSPLTRDHTLIERYLERGILTKDAARSHPERHVLTRGLGMPSSVKPDIAAYPLEPADLLLLCSDGLTKMLEDHDIERLCLKAKGDPIRACDALISEALARGGDDNVTVVVVARP</sequence>
<organism evidence="2 3">
    <name type="scientific">Nitrospira moscoviensis</name>
    <dbReference type="NCBI Taxonomy" id="42253"/>
    <lineage>
        <taxon>Bacteria</taxon>
        <taxon>Pseudomonadati</taxon>
        <taxon>Nitrospirota</taxon>
        <taxon>Nitrospiria</taxon>
        <taxon>Nitrospirales</taxon>
        <taxon>Nitrospiraceae</taxon>
        <taxon>Nitrospira</taxon>
    </lineage>
</organism>
<name>A0A0K2GAA2_NITMO</name>
<dbReference type="SUPFAM" id="SSF81606">
    <property type="entry name" value="PP2C-like"/>
    <property type="match status" value="1"/>
</dbReference>
<dbReference type="Pfam" id="PF13672">
    <property type="entry name" value="PP2C_2"/>
    <property type="match status" value="1"/>
</dbReference>